<dbReference type="InterPro" id="IPR008948">
    <property type="entry name" value="L-Aspartase-like"/>
</dbReference>
<dbReference type="Proteomes" id="UP000514509">
    <property type="component" value="Chromosome"/>
</dbReference>
<reference evidence="1 2" key="2">
    <citation type="submission" date="2020-08" db="EMBL/GenBank/DDBJ databases">
        <title>Adhaeribacter dokdonensis sp. nov., isolated from the rhizosphere of Elymus tsukushiensis, a plant native to the Dokdo Islands, Republic of Korea.</title>
        <authorList>
            <person name="Ghim S.Y."/>
        </authorList>
    </citation>
    <scope>NUCLEOTIDE SEQUENCE [LARGE SCALE GENOMIC DNA]</scope>
    <source>
        <strain evidence="1 2">KUDC8001</strain>
    </source>
</reference>
<keyword evidence="1" id="KW-0456">Lyase</keyword>
<dbReference type="InterPro" id="IPR024083">
    <property type="entry name" value="Fumarase/histidase_N"/>
</dbReference>
<dbReference type="InterPro" id="IPR001106">
    <property type="entry name" value="Aromatic_Lyase"/>
</dbReference>
<evidence type="ECO:0000313" key="1">
    <source>
        <dbReference type="EMBL" id="QMU28947.1"/>
    </source>
</evidence>
<reference evidence="1 2" key="1">
    <citation type="submission" date="2020-06" db="EMBL/GenBank/DDBJ databases">
        <authorList>
            <person name="Hwang Y.J."/>
        </authorList>
    </citation>
    <scope>NUCLEOTIDE SEQUENCE [LARGE SCALE GENOMIC DNA]</scope>
    <source>
        <strain evidence="1 2">KUDC8001</strain>
    </source>
</reference>
<dbReference type="GO" id="GO:0016841">
    <property type="term" value="F:ammonia-lyase activity"/>
    <property type="evidence" value="ECO:0007669"/>
    <property type="project" value="UniProtKB-ARBA"/>
</dbReference>
<gene>
    <name evidence="1" type="ORF">HUW48_13255</name>
</gene>
<dbReference type="KEGG" id="add:HUW48_13255"/>
<dbReference type="EMBL" id="CP055153">
    <property type="protein sequence ID" value="QMU28947.1"/>
    <property type="molecule type" value="Genomic_DNA"/>
</dbReference>
<protein>
    <submittedName>
        <fullName evidence="1">Aromatic amino acid lyase</fullName>
    </submittedName>
</protein>
<name>A0A7L7L819_9BACT</name>
<keyword evidence="2" id="KW-1185">Reference proteome</keyword>
<dbReference type="RefSeq" id="WP_182416128.1">
    <property type="nucleotide sequence ID" value="NZ_CP055153.1"/>
</dbReference>
<dbReference type="Pfam" id="PF00221">
    <property type="entry name" value="Lyase_aromatic"/>
    <property type="match status" value="1"/>
</dbReference>
<sequence>MENIFWLHPDNPLTVKTIQNILAQQVSINYSAESASSFNLNKGNLEAESLQSTDLTNFAIGLGSEVPVEITRVLLLLLADFFTKNPLAASPEIISRILEFYQFEIFPQVFSQGLPASPTAHLLMPVFGKGKVYFQNYLLNAADVHDIFSWPLLSWPEKLPNALLTTSFLGLGSLVYNFIQFKKISTFSQIILSESDYLAPSNNLFLDQMEQLQIQLNEALAFPTTQEKHVNGLTYQLEKLLAKFGEHMRESLSEIVDKSATFYFFRESLPLKAEYLLSLLQNLSEENLILYEGGLDINSGPSTNFTHHLWLQPYQILKNLEQIMALATILQLAPSVNQQINLNLTGNRKAAYRNQVIDVLKEAVFAELIRKTISFMYATTPTN</sequence>
<dbReference type="SUPFAM" id="SSF48557">
    <property type="entry name" value="L-aspartase-like"/>
    <property type="match status" value="1"/>
</dbReference>
<dbReference type="AlphaFoldDB" id="A0A7L7L819"/>
<evidence type="ECO:0000313" key="2">
    <source>
        <dbReference type="Proteomes" id="UP000514509"/>
    </source>
</evidence>
<organism evidence="1 2">
    <name type="scientific">Adhaeribacter radiodurans</name>
    <dbReference type="NCBI Taxonomy" id="2745197"/>
    <lineage>
        <taxon>Bacteria</taxon>
        <taxon>Pseudomonadati</taxon>
        <taxon>Bacteroidota</taxon>
        <taxon>Cytophagia</taxon>
        <taxon>Cytophagales</taxon>
        <taxon>Hymenobacteraceae</taxon>
        <taxon>Adhaeribacter</taxon>
    </lineage>
</organism>
<dbReference type="Gene3D" id="1.10.275.10">
    <property type="entry name" value="Fumarase/aspartase (N-terminal domain)"/>
    <property type="match status" value="1"/>
</dbReference>
<proteinExistence type="predicted"/>
<accession>A0A7L7L819</accession>